<dbReference type="GO" id="GO:0006633">
    <property type="term" value="P:fatty acid biosynthetic process"/>
    <property type="evidence" value="ECO:0007669"/>
    <property type="project" value="UniProtKB-UniRule"/>
</dbReference>
<feature type="region of interest" description="ACP-binding" evidence="9">
    <location>
        <begin position="258"/>
        <end position="262"/>
    </location>
</feature>
<keyword evidence="3 9" id="KW-0444">Lipid biosynthesis</keyword>
<protein>
    <recommendedName>
        <fullName evidence="9">Beta-ketoacyl-[acyl-carrier-protein] synthase III</fullName>
        <shortName evidence="9">Beta-ketoacyl-ACP synthase III</shortName>
        <shortName evidence="9">KAS III</shortName>
        <ecNumber evidence="9">2.3.1.180</ecNumber>
    </recommendedName>
    <alternativeName>
        <fullName evidence="9">3-oxoacyl-[acyl-carrier-protein] synthase 3</fullName>
    </alternativeName>
    <alternativeName>
        <fullName evidence="9">3-oxoacyl-[acyl-carrier-protein] synthase III</fullName>
    </alternativeName>
</protein>
<comment type="domain">
    <text evidence="9">The last Arg residue of the ACP-binding site is essential for the weak association between ACP/AcpP and FabH.</text>
</comment>
<dbReference type="AlphaFoldDB" id="A0A5J6GAZ4"/>
<accession>A0A5J6GAZ4</accession>
<dbReference type="Proteomes" id="UP000325529">
    <property type="component" value="Chromosome"/>
</dbReference>
<evidence type="ECO:0000256" key="5">
    <source>
        <dbReference type="ARBA" id="ARBA00022832"/>
    </source>
</evidence>
<evidence type="ECO:0000256" key="9">
    <source>
        <dbReference type="HAMAP-Rule" id="MF_01815"/>
    </source>
</evidence>
<dbReference type="GO" id="GO:0033818">
    <property type="term" value="F:beta-ketoacyl-acyl-carrier-protein synthase III activity"/>
    <property type="evidence" value="ECO:0007669"/>
    <property type="project" value="UniProtKB-UniRule"/>
</dbReference>
<dbReference type="InterPro" id="IPR004655">
    <property type="entry name" value="FabH"/>
</dbReference>
<feature type="active site" evidence="9">
    <location>
        <position position="116"/>
    </location>
</feature>
<dbReference type="PANTHER" id="PTHR34069:SF2">
    <property type="entry name" value="BETA-KETOACYL-[ACYL-CARRIER-PROTEIN] SYNTHASE III"/>
    <property type="match status" value="1"/>
</dbReference>
<evidence type="ECO:0000259" key="10">
    <source>
        <dbReference type="Pfam" id="PF08541"/>
    </source>
</evidence>
<dbReference type="GO" id="GO:0005737">
    <property type="term" value="C:cytoplasm"/>
    <property type="evidence" value="ECO:0007669"/>
    <property type="project" value="UniProtKB-SubCell"/>
</dbReference>
<comment type="subcellular location">
    <subcellularLocation>
        <location evidence="9">Cytoplasm</location>
    </subcellularLocation>
</comment>
<dbReference type="HAMAP" id="MF_01815">
    <property type="entry name" value="FabH"/>
    <property type="match status" value="1"/>
</dbReference>
<dbReference type="CDD" id="cd00830">
    <property type="entry name" value="KAS_III"/>
    <property type="match status" value="1"/>
</dbReference>
<dbReference type="SUPFAM" id="SSF53901">
    <property type="entry name" value="Thiolase-like"/>
    <property type="match status" value="1"/>
</dbReference>
<evidence type="ECO:0000256" key="8">
    <source>
        <dbReference type="ARBA" id="ARBA00023315"/>
    </source>
</evidence>
<comment type="similarity">
    <text evidence="1 9">Belongs to the thiolase-like superfamily. FabH family.</text>
</comment>
<evidence type="ECO:0000256" key="2">
    <source>
        <dbReference type="ARBA" id="ARBA00022490"/>
    </source>
</evidence>
<keyword evidence="8 9" id="KW-0012">Acyltransferase</keyword>
<gene>
    <name evidence="9" type="primary">fabH</name>
    <name evidence="12" type="ORF">CP970_09800</name>
</gene>
<keyword evidence="6 9" id="KW-0443">Lipid metabolism</keyword>
<evidence type="ECO:0000256" key="1">
    <source>
        <dbReference type="ARBA" id="ARBA00008642"/>
    </source>
</evidence>
<dbReference type="OrthoDB" id="9815506at2"/>
<evidence type="ECO:0000313" key="12">
    <source>
        <dbReference type="EMBL" id="QEU91135.1"/>
    </source>
</evidence>
<comment type="catalytic activity">
    <reaction evidence="9">
        <text>malonyl-[ACP] + acetyl-CoA + H(+) = 3-oxobutanoyl-[ACP] + CO2 + CoA</text>
        <dbReference type="Rhea" id="RHEA:12080"/>
        <dbReference type="Rhea" id="RHEA-COMP:9623"/>
        <dbReference type="Rhea" id="RHEA-COMP:9625"/>
        <dbReference type="ChEBI" id="CHEBI:15378"/>
        <dbReference type="ChEBI" id="CHEBI:16526"/>
        <dbReference type="ChEBI" id="CHEBI:57287"/>
        <dbReference type="ChEBI" id="CHEBI:57288"/>
        <dbReference type="ChEBI" id="CHEBI:78449"/>
        <dbReference type="ChEBI" id="CHEBI:78450"/>
        <dbReference type="EC" id="2.3.1.180"/>
    </reaction>
</comment>
<dbReference type="NCBIfam" id="TIGR00747">
    <property type="entry name" value="fabH"/>
    <property type="match status" value="1"/>
</dbReference>
<feature type="domain" description="Beta-ketoacyl-[acyl-carrier-protein] synthase III N-terminal" evidence="11">
    <location>
        <begin position="110"/>
        <end position="190"/>
    </location>
</feature>
<sequence>MTRAGTNTAVIAGVGAHLPPNTVSNHELVRRLDTTDDWIRSRTGIAVRHVISPGTTTADLAVEAGGRALKSAGRDRVDAVVLATTTPDRPCPATAPEVASRLGLTGVAAFDVSAVCTGFLYGLATGAGLIAAGTAEHVLVIAAEAFTTLIDPDDRTTAPIFGDGAGAVVLRAGTPDEPGAVGRTLLGSDGENADLVAVGTSGTARRTEGPLPREERYFRMAGSQVFRHAVTRMSVVCADALAAADWRAEDVDLLVAHQANARITSAVADFVGIPPERRASNIERVGNTAGASVPILLADAAADGTLRPGHRVLLTAFGGGLTWGATTLVWPDVSPVL</sequence>
<proteinExistence type="inferred from homology"/>
<dbReference type="PANTHER" id="PTHR34069">
    <property type="entry name" value="3-OXOACYL-[ACYL-CARRIER-PROTEIN] SYNTHASE 3"/>
    <property type="match status" value="1"/>
</dbReference>
<evidence type="ECO:0000256" key="7">
    <source>
        <dbReference type="ARBA" id="ARBA00023160"/>
    </source>
</evidence>
<evidence type="ECO:0000256" key="3">
    <source>
        <dbReference type="ARBA" id="ARBA00022516"/>
    </source>
</evidence>
<dbReference type="NCBIfam" id="NF006829">
    <property type="entry name" value="PRK09352.1"/>
    <property type="match status" value="1"/>
</dbReference>
<comment type="pathway">
    <text evidence="9">Lipid metabolism; fatty acid biosynthesis.</text>
</comment>
<evidence type="ECO:0000313" key="13">
    <source>
        <dbReference type="Proteomes" id="UP000325529"/>
    </source>
</evidence>
<dbReference type="UniPathway" id="UPA00094"/>
<feature type="active site" evidence="9">
    <location>
        <position position="287"/>
    </location>
</feature>
<dbReference type="EMBL" id="CP023699">
    <property type="protein sequence ID" value="QEU91135.1"/>
    <property type="molecule type" value="Genomic_DNA"/>
</dbReference>
<dbReference type="KEGG" id="ska:CP970_09800"/>
<dbReference type="GO" id="GO:0044550">
    <property type="term" value="P:secondary metabolite biosynthetic process"/>
    <property type="evidence" value="ECO:0007669"/>
    <property type="project" value="TreeGrafter"/>
</dbReference>
<dbReference type="Pfam" id="PF08541">
    <property type="entry name" value="ACP_syn_III_C"/>
    <property type="match status" value="1"/>
</dbReference>
<organism evidence="12 13">
    <name type="scientific">Streptomyces kanamyceticus</name>
    <dbReference type="NCBI Taxonomy" id="1967"/>
    <lineage>
        <taxon>Bacteria</taxon>
        <taxon>Bacillati</taxon>
        <taxon>Actinomycetota</taxon>
        <taxon>Actinomycetes</taxon>
        <taxon>Kitasatosporales</taxon>
        <taxon>Streptomycetaceae</taxon>
        <taxon>Streptomyces</taxon>
    </lineage>
</organism>
<dbReference type="InterPro" id="IPR013751">
    <property type="entry name" value="ACP_syn_III_N"/>
</dbReference>
<keyword evidence="2 9" id="KW-0963">Cytoplasm</keyword>
<comment type="function">
    <text evidence="9">Catalyzes the condensation reaction of fatty acid synthesis by the addition to an acyl acceptor of two carbons from malonyl-ACP. Catalyzes the first condensation reaction which initiates fatty acid synthesis and may therefore play a role in governing the total rate of fatty acid production. Possesses both acetoacetyl-ACP synthase and acetyl transacylase activities. Its substrate specificity determines the biosynthesis of branched-chain and/or straight-chain of fatty acids.</text>
</comment>
<dbReference type="RefSeq" id="WP_055544769.1">
    <property type="nucleotide sequence ID" value="NZ_CP023699.1"/>
</dbReference>
<keyword evidence="13" id="KW-1185">Reference proteome</keyword>
<reference evidence="12 13" key="1">
    <citation type="submission" date="2017-09" db="EMBL/GenBank/DDBJ databases">
        <authorList>
            <person name="Lee N."/>
            <person name="Cho B.-K."/>
        </authorList>
    </citation>
    <scope>NUCLEOTIDE SEQUENCE [LARGE SCALE GENOMIC DNA]</scope>
    <source>
        <strain evidence="12 13">ATCC 12853</strain>
    </source>
</reference>
<dbReference type="InterPro" id="IPR013747">
    <property type="entry name" value="ACP_syn_III_C"/>
</dbReference>
<dbReference type="EC" id="2.3.1.180" evidence="9"/>
<keyword evidence="9" id="KW-0511">Multifunctional enzyme</keyword>
<evidence type="ECO:0000256" key="6">
    <source>
        <dbReference type="ARBA" id="ARBA00023098"/>
    </source>
</evidence>
<keyword evidence="4 9" id="KW-0808">Transferase</keyword>
<dbReference type="Pfam" id="PF08545">
    <property type="entry name" value="ACP_syn_III"/>
    <property type="match status" value="1"/>
</dbReference>
<name>A0A5J6GAZ4_STRKN</name>
<dbReference type="GO" id="GO:0004315">
    <property type="term" value="F:3-oxoacyl-[acyl-carrier-protein] synthase activity"/>
    <property type="evidence" value="ECO:0007669"/>
    <property type="project" value="InterPro"/>
</dbReference>
<dbReference type="InterPro" id="IPR016039">
    <property type="entry name" value="Thiolase-like"/>
</dbReference>
<feature type="active site" evidence="9">
    <location>
        <position position="257"/>
    </location>
</feature>
<evidence type="ECO:0000259" key="11">
    <source>
        <dbReference type="Pfam" id="PF08545"/>
    </source>
</evidence>
<keyword evidence="5 9" id="KW-0276">Fatty acid metabolism</keyword>
<comment type="subunit">
    <text evidence="9">Homodimer.</text>
</comment>
<dbReference type="Gene3D" id="3.40.47.10">
    <property type="match status" value="1"/>
</dbReference>
<feature type="domain" description="Beta-ketoacyl-[acyl-carrier-protein] synthase III C-terminal" evidence="10">
    <location>
        <begin position="241"/>
        <end position="330"/>
    </location>
</feature>
<evidence type="ECO:0000256" key="4">
    <source>
        <dbReference type="ARBA" id="ARBA00022679"/>
    </source>
</evidence>
<keyword evidence="7 9" id="KW-0275">Fatty acid biosynthesis</keyword>